<dbReference type="NCBIfam" id="TIGR02937">
    <property type="entry name" value="sigma70-ECF"/>
    <property type="match status" value="1"/>
</dbReference>
<dbReference type="SUPFAM" id="SSF88946">
    <property type="entry name" value="Sigma2 domain of RNA polymerase sigma factors"/>
    <property type="match status" value="1"/>
</dbReference>
<evidence type="ECO:0000256" key="1">
    <source>
        <dbReference type="ARBA" id="ARBA00010641"/>
    </source>
</evidence>
<keyword evidence="8" id="KW-1185">Reference proteome</keyword>
<sequence>MRSEKELIIAAIDGDLDAFKQIISANERLVVHFVSRIITDENDIKDVTQDVFIKVFKNLKRFNFQSKLSTWIAQIAYTTSINYLKKNKVYVREIENSANENGGLEMTPEDLLIKKNEKDFLMEQIGRLPTMYRTVLTLFHINEHSYDEIEKITQLPAGTVKSYLFRARKQLKDNLQRYSKLKDGKIN</sequence>
<organism evidence="7 8">
    <name type="scientific">Mucilaginibacter jinjuensis</name>
    <dbReference type="NCBI Taxonomy" id="1176721"/>
    <lineage>
        <taxon>Bacteria</taxon>
        <taxon>Pseudomonadati</taxon>
        <taxon>Bacteroidota</taxon>
        <taxon>Sphingobacteriia</taxon>
        <taxon>Sphingobacteriales</taxon>
        <taxon>Sphingobacteriaceae</taxon>
        <taxon>Mucilaginibacter</taxon>
    </lineage>
</organism>
<dbReference type="InterPro" id="IPR014284">
    <property type="entry name" value="RNA_pol_sigma-70_dom"/>
</dbReference>
<dbReference type="InterPro" id="IPR007627">
    <property type="entry name" value="RNA_pol_sigma70_r2"/>
</dbReference>
<dbReference type="InterPro" id="IPR036388">
    <property type="entry name" value="WH-like_DNA-bd_sf"/>
</dbReference>
<feature type="domain" description="RNA polymerase sigma-70 region 2" evidence="5">
    <location>
        <begin position="23"/>
        <end position="88"/>
    </location>
</feature>
<gene>
    <name evidence="7" type="ORF">PQO05_10450</name>
</gene>
<dbReference type="Pfam" id="PF04542">
    <property type="entry name" value="Sigma70_r2"/>
    <property type="match status" value="1"/>
</dbReference>
<accession>A0ABY7TFG6</accession>
<dbReference type="Proteomes" id="UP001216139">
    <property type="component" value="Chromosome"/>
</dbReference>
<dbReference type="InterPro" id="IPR013324">
    <property type="entry name" value="RNA_pol_sigma_r3/r4-like"/>
</dbReference>
<dbReference type="EMBL" id="CP117167">
    <property type="protein sequence ID" value="WCT14352.1"/>
    <property type="molecule type" value="Genomic_DNA"/>
</dbReference>
<keyword evidence="4" id="KW-0804">Transcription</keyword>
<dbReference type="RefSeq" id="WP_273632814.1">
    <property type="nucleotide sequence ID" value="NZ_CP117167.1"/>
</dbReference>
<name>A0ABY7TFG6_9SPHI</name>
<dbReference type="Gene3D" id="1.10.10.10">
    <property type="entry name" value="Winged helix-like DNA-binding domain superfamily/Winged helix DNA-binding domain"/>
    <property type="match status" value="1"/>
</dbReference>
<feature type="domain" description="RNA polymerase sigma factor 70 region 4 type 2" evidence="6">
    <location>
        <begin position="121"/>
        <end position="171"/>
    </location>
</feature>
<reference evidence="7 8" key="1">
    <citation type="submission" date="2023-02" db="EMBL/GenBank/DDBJ databases">
        <title>Genome sequence of Mucilaginibacter jinjuensis strain KACC 16571.</title>
        <authorList>
            <person name="Kim S."/>
            <person name="Heo J."/>
            <person name="Kwon S.-W."/>
        </authorList>
    </citation>
    <scope>NUCLEOTIDE SEQUENCE [LARGE SCALE GENOMIC DNA]</scope>
    <source>
        <strain evidence="7 8">KACC 16571</strain>
    </source>
</reference>
<dbReference type="CDD" id="cd06171">
    <property type="entry name" value="Sigma70_r4"/>
    <property type="match status" value="1"/>
</dbReference>
<dbReference type="PANTHER" id="PTHR43133">
    <property type="entry name" value="RNA POLYMERASE ECF-TYPE SIGMA FACTO"/>
    <property type="match status" value="1"/>
</dbReference>
<dbReference type="InterPro" id="IPR013249">
    <property type="entry name" value="RNA_pol_sigma70_r4_t2"/>
</dbReference>
<proteinExistence type="inferred from homology"/>
<evidence type="ECO:0000313" key="7">
    <source>
        <dbReference type="EMBL" id="WCT14352.1"/>
    </source>
</evidence>
<evidence type="ECO:0000313" key="8">
    <source>
        <dbReference type="Proteomes" id="UP001216139"/>
    </source>
</evidence>
<dbReference type="InterPro" id="IPR013325">
    <property type="entry name" value="RNA_pol_sigma_r2"/>
</dbReference>
<protein>
    <submittedName>
        <fullName evidence="7">Sigma-70 family RNA polymerase sigma factor</fullName>
    </submittedName>
</protein>
<evidence type="ECO:0000256" key="3">
    <source>
        <dbReference type="ARBA" id="ARBA00023082"/>
    </source>
</evidence>
<dbReference type="Pfam" id="PF08281">
    <property type="entry name" value="Sigma70_r4_2"/>
    <property type="match status" value="1"/>
</dbReference>
<evidence type="ECO:0000256" key="2">
    <source>
        <dbReference type="ARBA" id="ARBA00023015"/>
    </source>
</evidence>
<evidence type="ECO:0000259" key="5">
    <source>
        <dbReference type="Pfam" id="PF04542"/>
    </source>
</evidence>
<dbReference type="Gene3D" id="1.10.1740.10">
    <property type="match status" value="1"/>
</dbReference>
<dbReference type="PANTHER" id="PTHR43133:SF51">
    <property type="entry name" value="RNA POLYMERASE SIGMA FACTOR"/>
    <property type="match status" value="1"/>
</dbReference>
<comment type="similarity">
    <text evidence="1">Belongs to the sigma-70 factor family. ECF subfamily.</text>
</comment>
<evidence type="ECO:0000256" key="4">
    <source>
        <dbReference type="ARBA" id="ARBA00023163"/>
    </source>
</evidence>
<keyword evidence="2" id="KW-0805">Transcription regulation</keyword>
<dbReference type="InterPro" id="IPR039425">
    <property type="entry name" value="RNA_pol_sigma-70-like"/>
</dbReference>
<dbReference type="SUPFAM" id="SSF88659">
    <property type="entry name" value="Sigma3 and sigma4 domains of RNA polymerase sigma factors"/>
    <property type="match status" value="1"/>
</dbReference>
<evidence type="ECO:0000259" key="6">
    <source>
        <dbReference type="Pfam" id="PF08281"/>
    </source>
</evidence>
<keyword evidence="3" id="KW-0731">Sigma factor</keyword>